<accession>A0A0V1MM87</accession>
<proteinExistence type="predicted"/>
<name>A0A0V1MM87_9BILA</name>
<dbReference type="AlphaFoldDB" id="A0A0V1MM87"/>
<organism evidence="1 2">
    <name type="scientific">Trichinella papuae</name>
    <dbReference type="NCBI Taxonomy" id="268474"/>
    <lineage>
        <taxon>Eukaryota</taxon>
        <taxon>Metazoa</taxon>
        <taxon>Ecdysozoa</taxon>
        <taxon>Nematoda</taxon>
        <taxon>Enoplea</taxon>
        <taxon>Dorylaimia</taxon>
        <taxon>Trichinellida</taxon>
        <taxon>Trichinellidae</taxon>
        <taxon>Trichinella</taxon>
    </lineage>
</organism>
<sequence>MAFQAVPFDKAMSMNHLCRLVGRDSEVINIISVARPVFVDFNQLFLPVGRHPSLRIRGAPYGKKPQRKCSPDTLASHVEIFNKSFTERCGQVSWSSTLFMASALIVTAVSDSLSSLKYVNKPLVDMEKIRLDCGIFEEYSLFSFGLVIYGHKLVYLNSLIDLSCRQ</sequence>
<comment type="caution">
    <text evidence="1">The sequence shown here is derived from an EMBL/GenBank/DDBJ whole genome shotgun (WGS) entry which is preliminary data.</text>
</comment>
<dbReference type="Proteomes" id="UP000054843">
    <property type="component" value="Unassembled WGS sequence"/>
</dbReference>
<gene>
    <name evidence="1" type="ORF">T10_5800</name>
</gene>
<protein>
    <submittedName>
        <fullName evidence="1">Uncharacterized protein</fullName>
    </submittedName>
</protein>
<evidence type="ECO:0000313" key="1">
    <source>
        <dbReference type="EMBL" id="KRZ72925.1"/>
    </source>
</evidence>
<dbReference type="EMBL" id="JYDO01000071">
    <property type="protein sequence ID" value="KRZ72925.1"/>
    <property type="molecule type" value="Genomic_DNA"/>
</dbReference>
<reference evidence="1 2" key="1">
    <citation type="submission" date="2015-01" db="EMBL/GenBank/DDBJ databases">
        <title>Evolution of Trichinella species and genotypes.</title>
        <authorList>
            <person name="Korhonen P.K."/>
            <person name="Edoardo P."/>
            <person name="Giuseppe L.R."/>
            <person name="Gasser R.B."/>
        </authorList>
    </citation>
    <scope>NUCLEOTIDE SEQUENCE [LARGE SCALE GENOMIC DNA]</scope>
    <source>
        <strain evidence="1">ISS1980</strain>
    </source>
</reference>
<evidence type="ECO:0000313" key="2">
    <source>
        <dbReference type="Proteomes" id="UP000054843"/>
    </source>
</evidence>
<keyword evidence="2" id="KW-1185">Reference proteome</keyword>